<sequence>MIGRRYGDSPLHALGHLLSFALAGWAILQLFDARGGLGILAWFVGAVILHDLLLLPFYSALDRLAARTPKLRGGVVNYVRVPAGLSLLLLLVFFPVILGFEKAESAYAARAADVYDGYLGRWLLACAVLFAVSAILYLLRAQRSAGSTS</sequence>
<protein>
    <submittedName>
        <fullName evidence="2">Uncharacterized protein</fullName>
    </submittedName>
</protein>
<feature type="transmembrane region" description="Helical" evidence="1">
    <location>
        <begin position="12"/>
        <end position="31"/>
    </location>
</feature>
<keyword evidence="1" id="KW-1133">Transmembrane helix</keyword>
<evidence type="ECO:0000313" key="2">
    <source>
        <dbReference type="EMBL" id="CAA9494615.1"/>
    </source>
</evidence>
<organism evidence="2">
    <name type="scientific">uncultured Solirubrobacteraceae bacterium</name>
    <dbReference type="NCBI Taxonomy" id="1162706"/>
    <lineage>
        <taxon>Bacteria</taxon>
        <taxon>Bacillati</taxon>
        <taxon>Actinomycetota</taxon>
        <taxon>Thermoleophilia</taxon>
        <taxon>Solirubrobacterales</taxon>
        <taxon>Solirubrobacteraceae</taxon>
        <taxon>environmental samples</taxon>
    </lineage>
</organism>
<gene>
    <name evidence="2" type="ORF">AVDCRST_MAG30-1582</name>
</gene>
<feature type="transmembrane region" description="Helical" evidence="1">
    <location>
        <begin position="37"/>
        <end position="58"/>
    </location>
</feature>
<reference evidence="2" key="1">
    <citation type="submission" date="2020-02" db="EMBL/GenBank/DDBJ databases">
        <authorList>
            <person name="Meier V. D."/>
        </authorList>
    </citation>
    <scope>NUCLEOTIDE SEQUENCE</scope>
    <source>
        <strain evidence="2">AVDCRST_MAG30</strain>
    </source>
</reference>
<keyword evidence="1" id="KW-0472">Membrane</keyword>
<accession>A0A6J4SCI5</accession>
<feature type="transmembrane region" description="Helical" evidence="1">
    <location>
        <begin position="118"/>
        <end position="139"/>
    </location>
</feature>
<name>A0A6J4SCI5_9ACTN</name>
<dbReference type="AlphaFoldDB" id="A0A6J4SCI5"/>
<dbReference type="EMBL" id="CADCVS010000215">
    <property type="protein sequence ID" value="CAA9494615.1"/>
    <property type="molecule type" value="Genomic_DNA"/>
</dbReference>
<keyword evidence="1" id="KW-0812">Transmembrane</keyword>
<evidence type="ECO:0000256" key="1">
    <source>
        <dbReference type="SAM" id="Phobius"/>
    </source>
</evidence>
<feature type="transmembrane region" description="Helical" evidence="1">
    <location>
        <begin position="78"/>
        <end position="98"/>
    </location>
</feature>
<proteinExistence type="predicted"/>